<gene>
    <name evidence="1" type="ORF">HX095_05505</name>
</gene>
<accession>A0AAW7DHP1</accession>
<evidence type="ECO:0000313" key="1">
    <source>
        <dbReference type="EMBL" id="MDM1550664.1"/>
    </source>
</evidence>
<evidence type="ECO:0008006" key="3">
    <source>
        <dbReference type="Google" id="ProtNLM"/>
    </source>
</evidence>
<dbReference type="RefSeq" id="WP_286485348.1">
    <property type="nucleotide sequence ID" value="NZ_JACALR010000002.1"/>
</dbReference>
<reference evidence="1" key="1">
    <citation type="submission" date="2020-06" db="EMBL/GenBank/DDBJ databases">
        <authorList>
            <person name="Dong N."/>
        </authorList>
    </citation>
    <scope>NUCLEOTIDE SEQUENCE</scope>
    <source>
        <strain evidence="1">210</strain>
    </source>
</reference>
<evidence type="ECO:0000313" key="2">
    <source>
        <dbReference type="Proteomes" id="UP001173578"/>
    </source>
</evidence>
<proteinExistence type="predicted"/>
<reference evidence="1" key="2">
    <citation type="journal article" date="2022" name="Sci. Total Environ.">
        <title>Prevalence, transmission, and molecular epidemiology of tet(X)-positive bacteria among humans, animals, and environmental niches in China: An epidemiological, and genomic-based study.</title>
        <authorList>
            <person name="Dong N."/>
            <person name="Zeng Y."/>
            <person name="Cai C."/>
            <person name="Sun C."/>
            <person name="Lu J."/>
            <person name="Liu C."/>
            <person name="Zhou H."/>
            <person name="Sun Q."/>
            <person name="Shu L."/>
            <person name="Wang H."/>
            <person name="Wang Y."/>
            <person name="Wang S."/>
            <person name="Wu C."/>
            <person name="Chan E.W."/>
            <person name="Chen G."/>
            <person name="Shen Z."/>
            <person name="Chen S."/>
            <person name="Zhang R."/>
        </authorList>
    </citation>
    <scope>NUCLEOTIDE SEQUENCE</scope>
    <source>
        <strain evidence="1">210</strain>
    </source>
</reference>
<dbReference type="EMBL" id="JACALR010000002">
    <property type="protein sequence ID" value="MDM1550664.1"/>
    <property type="molecule type" value="Genomic_DNA"/>
</dbReference>
<name>A0AAW7DHP1_9FLAO</name>
<organism evidence="1 2">
    <name type="scientific">Empedobacter falsenii</name>
    <dbReference type="NCBI Taxonomy" id="343874"/>
    <lineage>
        <taxon>Bacteria</taxon>
        <taxon>Pseudomonadati</taxon>
        <taxon>Bacteroidota</taxon>
        <taxon>Flavobacteriia</taxon>
        <taxon>Flavobacteriales</taxon>
        <taxon>Weeksellaceae</taxon>
        <taxon>Empedobacter</taxon>
    </lineage>
</organism>
<protein>
    <recommendedName>
        <fullName evidence="3">Phage baseplate assembly protein V</fullName>
    </recommendedName>
</protein>
<dbReference type="Proteomes" id="UP001173578">
    <property type="component" value="Unassembled WGS sequence"/>
</dbReference>
<dbReference type="AlphaFoldDB" id="A0AAW7DHP1"/>
<sequence>MDFVEVKRLIREIVGTVPNLPIQAIVTKVDDFTISAKIGELEIDNILLKTQVENNDNFMVQRPKIGSPVTLLSVDGTLNSLQVVKINEVEEFEYHHNGLTIKLDGKDGKLIVKNNEVNLYQLMTDLATIVKQLKVYTAVGPSGTPLPDTIARVEQFEQDFKQLLKTS</sequence>
<comment type="caution">
    <text evidence="1">The sequence shown here is derived from an EMBL/GenBank/DDBJ whole genome shotgun (WGS) entry which is preliminary data.</text>
</comment>